<feature type="domain" description="Glycosyl transferase family 25" evidence="9">
    <location>
        <begin position="212"/>
        <end position="395"/>
    </location>
</feature>
<dbReference type="InterPro" id="IPR029044">
    <property type="entry name" value="Nucleotide-diphossugar_trans"/>
</dbReference>
<evidence type="ECO:0000256" key="4">
    <source>
        <dbReference type="ARBA" id="ARBA00022729"/>
    </source>
</evidence>
<keyword evidence="6" id="KW-0325">Glycoprotein</keyword>
<gene>
    <name evidence="10" type="primary">Colgalt1</name>
    <name evidence="10" type="ORF">MOTALB_R14714</name>
</gene>
<dbReference type="EMBL" id="VXBE01003245">
    <property type="protein sequence ID" value="NWR99590.1"/>
    <property type="molecule type" value="Genomic_DNA"/>
</dbReference>
<dbReference type="InterPro" id="IPR050757">
    <property type="entry name" value="Collagen_mod_GT25"/>
</dbReference>
<evidence type="ECO:0000313" key="10">
    <source>
        <dbReference type="EMBL" id="NWR99590.1"/>
    </source>
</evidence>
<dbReference type="Proteomes" id="UP000532252">
    <property type="component" value="Unassembled WGS sequence"/>
</dbReference>
<evidence type="ECO:0000256" key="2">
    <source>
        <dbReference type="ARBA" id="ARBA00022676"/>
    </source>
</evidence>
<dbReference type="PANTHER" id="PTHR10730">
    <property type="entry name" value="PROCOLLAGEN-LYSINE,2-OXOGLUTARATE 5-DIOXYGENASE/GLYCOSYLTRANSFERASE 25 FAMILY MEMBER"/>
    <property type="match status" value="1"/>
</dbReference>
<comment type="caution">
    <text evidence="10">The sequence shown here is derived from an EMBL/GenBank/DDBJ whole genome shotgun (WGS) entry which is preliminary data.</text>
</comment>
<dbReference type="Pfam" id="PF01755">
    <property type="entry name" value="Glyco_transf_25"/>
    <property type="match status" value="1"/>
</dbReference>
<feature type="non-terminal residue" evidence="10">
    <location>
        <position position="404"/>
    </location>
</feature>
<evidence type="ECO:0000313" key="11">
    <source>
        <dbReference type="Proteomes" id="UP000532252"/>
    </source>
</evidence>
<sequence>PRSFPDEEGPKHWSPARYEHVMRLRQEALEAARAMWADYLLFLDADNVLVNPDTLAVLVAENRTVVAPMLDSRAAYSNFWCGITPQVRAGHGSDSPIPIPFPIPFQIPLFPTFPSFQGCRCSCPTGSSSGSCRCRSHPDPIPDPIIPGVQMFVSNREQFGFLPVPLRSQSSLRDEAENFLHVQLEIMVKLPPAEPSPHVWVPPKVLDKLGFDEVFLINLRRRSERRARMLRTLHELGVSPRLVEAVDGRALNSSQVEALGVRMLPGYRDPFHGRPLTRGEVGCFLSHFRVWQEISARGLQRSLVFEDDLRFEVFFRSRLTELMEQLEEAAVDWDLIYLGRKRLEPERSERGVPGVRQLLRPGYSYWSLGYALSLRGARKLLAAEPLGKMIPVDEFLPLMFDRHP</sequence>
<evidence type="ECO:0000256" key="7">
    <source>
        <dbReference type="ARBA" id="ARBA00038926"/>
    </source>
</evidence>
<evidence type="ECO:0000256" key="3">
    <source>
        <dbReference type="ARBA" id="ARBA00022679"/>
    </source>
</evidence>
<dbReference type="GO" id="GO:0050211">
    <property type="term" value="F:procollagen galactosyltransferase activity"/>
    <property type="evidence" value="ECO:0007669"/>
    <property type="project" value="UniProtKB-EC"/>
</dbReference>
<accession>A0A7K5BUU0</accession>
<protein>
    <recommendedName>
        <fullName evidence="7">procollagen galactosyltransferase</fullName>
        <ecNumber evidence="7">2.4.1.50</ecNumber>
    </recommendedName>
</protein>
<proteinExistence type="inferred from homology"/>
<keyword evidence="3 10" id="KW-0808">Transferase</keyword>
<keyword evidence="5" id="KW-0256">Endoplasmic reticulum</keyword>
<evidence type="ECO:0000259" key="9">
    <source>
        <dbReference type="Pfam" id="PF01755"/>
    </source>
</evidence>
<dbReference type="EC" id="2.4.1.50" evidence="7"/>
<evidence type="ECO:0000256" key="1">
    <source>
        <dbReference type="ARBA" id="ARBA00006721"/>
    </source>
</evidence>
<dbReference type="CDD" id="cd06532">
    <property type="entry name" value="Glyco_transf_25"/>
    <property type="match status" value="1"/>
</dbReference>
<keyword evidence="2 10" id="KW-0328">Glycosyltransferase</keyword>
<comment type="similarity">
    <text evidence="1">Belongs to the glycosyltransferase 25 family.</text>
</comment>
<name>A0A7K5BUU0_MOTAL</name>
<keyword evidence="4" id="KW-0732">Signal</keyword>
<dbReference type="AlphaFoldDB" id="A0A7K5BUU0"/>
<dbReference type="PANTHER" id="PTHR10730:SF28">
    <property type="entry name" value="PROCOLLAGEN GALACTOSYLTRANSFERASE 1"/>
    <property type="match status" value="1"/>
</dbReference>
<evidence type="ECO:0000256" key="8">
    <source>
        <dbReference type="ARBA" id="ARBA00048515"/>
    </source>
</evidence>
<evidence type="ECO:0000256" key="5">
    <source>
        <dbReference type="ARBA" id="ARBA00022824"/>
    </source>
</evidence>
<feature type="non-terminal residue" evidence="10">
    <location>
        <position position="1"/>
    </location>
</feature>
<organism evidence="10 11">
    <name type="scientific">Motacilla alba</name>
    <name type="common">White wagtail</name>
    <name type="synonym">Pied wagtail</name>
    <dbReference type="NCBI Taxonomy" id="45807"/>
    <lineage>
        <taxon>Eukaryota</taxon>
        <taxon>Metazoa</taxon>
        <taxon>Chordata</taxon>
        <taxon>Craniata</taxon>
        <taxon>Vertebrata</taxon>
        <taxon>Euteleostomi</taxon>
        <taxon>Archelosauria</taxon>
        <taxon>Archosauria</taxon>
        <taxon>Dinosauria</taxon>
        <taxon>Saurischia</taxon>
        <taxon>Theropoda</taxon>
        <taxon>Coelurosauria</taxon>
        <taxon>Aves</taxon>
        <taxon>Neognathae</taxon>
        <taxon>Neoaves</taxon>
        <taxon>Telluraves</taxon>
        <taxon>Australaves</taxon>
        <taxon>Passeriformes</taxon>
        <taxon>Passeroidea</taxon>
        <taxon>Motacillidae</taxon>
        <taxon>Motacilla</taxon>
    </lineage>
</organism>
<keyword evidence="11" id="KW-1185">Reference proteome</keyword>
<dbReference type="Gene3D" id="3.90.550.10">
    <property type="entry name" value="Spore Coat Polysaccharide Biosynthesis Protein SpsA, Chain A"/>
    <property type="match status" value="1"/>
</dbReference>
<reference evidence="10 11" key="1">
    <citation type="submission" date="2019-09" db="EMBL/GenBank/DDBJ databases">
        <title>Bird 10,000 Genomes (B10K) Project - Family phase.</title>
        <authorList>
            <person name="Zhang G."/>
        </authorList>
    </citation>
    <scope>NUCLEOTIDE SEQUENCE [LARGE SCALE GENOMIC DNA]</scope>
    <source>
        <strain evidence="10">B10K-DU-001-75</strain>
        <tissue evidence="10">Muscle</tissue>
    </source>
</reference>
<evidence type="ECO:0000256" key="6">
    <source>
        <dbReference type="ARBA" id="ARBA00023180"/>
    </source>
</evidence>
<dbReference type="InterPro" id="IPR002654">
    <property type="entry name" value="Glyco_trans_25"/>
</dbReference>
<comment type="catalytic activity">
    <reaction evidence="8">
        <text>(5R)-5-hydroxy-L-lysyl-[collagen] + UDP-alpha-D-galactose = (5R)-5-O-(beta-D-galactosyl)-5-hydroxy-L-lysyl-[collagen] + UDP + H(+)</text>
        <dbReference type="Rhea" id="RHEA:12637"/>
        <dbReference type="Rhea" id="RHEA-COMP:12752"/>
        <dbReference type="Rhea" id="RHEA-COMP:12753"/>
        <dbReference type="ChEBI" id="CHEBI:15378"/>
        <dbReference type="ChEBI" id="CHEBI:58223"/>
        <dbReference type="ChEBI" id="CHEBI:66914"/>
        <dbReference type="ChEBI" id="CHEBI:133442"/>
        <dbReference type="ChEBI" id="CHEBI:133443"/>
        <dbReference type="EC" id="2.4.1.50"/>
    </reaction>
</comment>